<protein>
    <submittedName>
        <fullName evidence="2">Uncharacterized protein</fullName>
    </submittedName>
</protein>
<proteinExistence type="predicted"/>
<dbReference type="PANTHER" id="PTHR35179">
    <property type="entry name" value="PROTEIN CBG02620"/>
    <property type="match status" value="1"/>
</dbReference>
<keyword evidence="1" id="KW-0472">Membrane</keyword>
<feature type="transmembrane region" description="Helical" evidence="1">
    <location>
        <begin position="44"/>
        <end position="64"/>
    </location>
</feature>
<reference evidence="2 3" key="1">
    <citation type="journal article" date="2016" name="PLoS Pathog.">
        <title>Biosynthesis of antibiotic leucinostatins in bio-control fungus Purpureocillium lilacinum and their inhibition on phytophthora revealed by genome mining.</title>
        <authorList>
            <person name="Wang G."/>
            <person name="Liu Z."/>
            <person name="Lin R."/>
            <person name="Li E."/>
            <person name="Mao Z."/>
            <person name="Ling J."/>
            <person name="Yang Y."/>
            <person name="Yin W.B."/>
            <person name="Xie B."/>
        </authorList>
    </citation>
    <scope>NUCLEOTIDE SEQUENCE [LARGE SCALE GENOMIC DNA]</scope>
    <source>
        <strain evidence="2">170</strain>
    </source>
</reference>
<evidence type="ECO:0000313" key="2">
    <source>
        <dbReference type="EMBL" id="OAQ59632.1"/>
    </source>
</evidence>
<dbReference type="RefSeq" id="XP_018137625.1">
    <property type="nucleotide sequence ID" value="XM_018294595.1"/>
</dbReference>
<dbReference type="EMBL" id="LSBJ02000002">
    <property type="protein sequence ID" value="OAQ59632.1"/>
    <property type="molecule type" value="Genomic_DNA"/>
</dbReference>
<feature type="transmembrane region" description="Helical" evidence="1">
    <location>
        <begin position="70"/>
        <end position="95"/>
    </location>
</feature>
<dbReference type="PANTHER" id="PTHR35179:SF2">
    <property type="entry name" value="START DOMAIN-CONTAINING PROTEIN"/>
    <property type="match status" value="1"/>
</dbReference>
<evidence type="ECO:0000313" key="3">
    <source>
        <dbReference type="Proteomes" id="UP000078397"/>
    </source>
</evidence>
<sequence>MDYVSILFGAFLAVYVFTLIRIIQQTWTTWKRLRSFRNAYLWMIWTQVMANLASALTTYLYLNGVIGESLIFYICTVAIWTLETQLLAQILANRVSLIMGDKRRAKWLKVSLFVAILGVNIPVSIIWTRARLPSATSDHIRLNNKFEIFNKTFFLAIDLVLNLYFIFLVRFSLIALDLNQYWVLFKVNIGIVGLCLGLDACVLGMLKLPNTYV</sequence>
<dbReference type="GeneID" id="28858589"/>
<keyword evidence="1" id="KW-0812">Transmembrane</keyword>
<comment type="caution">
    <text evidence="2">The sequence shown here is derived from an EMBL/GenBank/DDBJ whole genome shotgun (WGS) entry which is preliminary data.</text>
</comment>
<evidence type="ECO:0000256" key="1">
    <source>
        <dbReference type="SAM" id="Phobius"/>
    </source>
</evidence>
<name>A0A179F2G5_METCM</name>
<dbReference type="Proteomes" id="UP000078397">
    <property type="component" value="Unassembled WGS sequence"/>
</dbReference>
<dbReference type="KEGG" id="pchm:VFPPC_16842"/>
<keyword evidence="1" id="KW-1133">Transmembrane helix</keyword>
<organism evidence="2 3">
    <name type="scientific">Pochonia chlamydosporia 170</name>
    <dbReference type="NCBI Taxonomy" id="1380566"/>
    <lineage>
        <taxon>Eukaryota</taxon>
        <taxon>Fungi</taxon>
        <taxon>Dikarya</taxon>
        <taxon>Ascomycota</taxon>
        <taxon>Pezizomycotina</taxon>
        <taxon>Sordariomycetes</taxon>
        <taxon>Hypocreomycetidae</taxon>
        <taxon>Hypocreales</taxon>
        <taxon>Clavicipitaceae</taxon>
        <taxon>Pochonia</taxon>
    </lineage>
</organism>
<feature type="transmembrane region" description="Helical" evidence="1">
    <location>
        <begin position="148"/>
        <end position="169"/>
    </location>
</feature>
<gene>
    <name evidence="2" type="ORF">VFPPC_16842</name>
</gene>
<feature type="transmembrane region" description="Helical" evidence="1">
    <location>
        <begin position="107"/>
        <end position="128"/>
    </location>
</feature>
<feature type="transmembrane region" description="Helical" evidence="1">
    <location>
        <begin position="6"/>
        <end position="23"/>
    </location>
</feature>
<feature type="transmembrane region" description="Helical" evidence="1">
    <location>
        <begin position="181"/>
        <end position="206"/>
    </location>
</feature>
<accession>A0A179F2G5</accession>
<dbReference type="AlphaFoldDB" id="A0A179F2G5"/>
<dbReference type="OrthoDB" id="3205825at2759"/>
<keyword evidence="3" id="KW-1185">Reference proteome</keyword>